<dbReference type="CDD" id="cd03255">
    <property type="entry name" value="ABC_MJ0796_LolCDE_FtsE"/>
    <property type="match status" value="1"/>
</dbReference>
<protein>
    <recommendedName>
        <fullName evidence="9">Putative hemin import ATP-binding protein HrtA</fullName>
    </recommendedName>
</protein>
<dbReference type="FunFam" id="3.40.50.300:FF:000032">
    <property type="entry name" value="Export ABC transporter ATP-binding protein"/>
    <property type="match status" value="1"/>
</dbReference>
<keyword evidence="4" id="KW-1003">Cell membrane</keyword>
<evidence type="ECO:0000313" key="13">
    <source>
        <dbReference type="Proteomes" id="UP000318667"/>
    </source>
</evidence>
<dbReference type="GO" id="GO:0098796">
    <property type="term" value="C:membrane protein complex"/>
    <property type="evidence" value="ECO:0007669"/>
    <property type="project" value="UniProtKB-ARBA"/>
</dbReference>
<keyword evidence="7" id="KW-0472">Membrane</keyword>
<comment type="subunit">
    <text evidence="2">The complex is composed of two ATP-binding proteins (HrtA), two transmembrane proteins (HrtB) and a solute-binding protein.</text>
</comment>
<feature type="domain" description="ABC transporter" evidence="11">
    <location>
        <begin position="6"/>
        <end position="237"/>
    </location>
</feature>
<name>A0A562JDW6_9BACI</name>
<sequence length="238" mass="25884">MGNFPLVLNQINKSFNDGDKSIKILKDLSFSVKKGELAAVIGPSGSGKSTFLSIAGALLTPDDGNIFINGKDVSGLSDFQKADVRLHSIGYIFQTSNLVPYLKVEEQLGLVLKMANHNTEEKSDHVRILLISVGMEHRSSHYPHQLSGGEKQRVAIARAFANDPDIILADEPTASLDSNRSAAITGLISRIVKKKNKAGIIVTHDEGVLPFCDRIYAMQDGQLLEQTTKRGTNNESVQ</sequence>
<dbReference type="PROSITE" id="PS50893">
    <property type="entry name" value="ABC_TRANSPORTER_2"/>
    <property type="match status" value="1"/>
</dbReference>
<dbReference type="EMBL" id="VLKI01000017">
    <property type="protein sequence ID" value="TWH81330.1"/>
    <property type="molecule type" value="Genomic_DNA"/>
</dbReference>
<keyword evidence="5" id="KW-0547">Nucleotide-binding</keyword>
<dbReference type="GO" id="GO:0022857">
    <property type="term" value="F:transmembrane transporter activity"/>
    <property type="evidence" value="ECO:0007669"/>
    <property type="project" value="TreeGrafter"/>
</dbReference>
<keyword evidence="13" id="KW-1185">Reference proteome</keyword>
<evidence type="ECO:0000256" key="4">
    <source>
        <dbReference type="ARBA" id="ARBA00022475"/>
    </source>
</evidence>
<comment type="function">
    <text evidence="10">Part of the ABC transporter complex hrt involved in hemin import. Responsible for energy coupling to the transport system.</text>
</comment>
<dbReference type="GeneID" id="65405473"/>
<organism evidence="12 13">
    <name type="scientific">Cytobacillus oceanisediminis</name>
    <dbReference type="NCBI Taxonomy" id="665099"/>
    <lineage>
        <taxon>Bacteria</taxon>
        <taxon>Bacillati</taxon>
        <taxon>Bacillota</taxon>
        <taxon>Bacilli</taxon>
        <taxon>Bacillales</taxon>
        <taxon>Bacillaceae</taxon>
        <taxon>Cytobacillus</taxon>
    </lineage>
</organism>
<dbReference type="InterPro" id="IPR017871">
    <property type="entry name" value="ABC_transporter-like_CS"/>
</dbReference>
<dbReference type="Gene3D" id="3.40.50.300">
    <property type="entry name" value="P-loop containing nucleotide triphosphate hydrolases"/>
    <property type="match status" value="1"/>
</dbReference>
<evidence type="ECO:0000256" key="1">
    <source>
        <dbReference type="ARBA" id="ARBA00004202"/>
    </source>
</evidence>
<dbReference type="GO" id="GO:0005886">
    <property type="term" value="C:plasma membrane"/>
    <property type="evidence" value="ECO:0007669"/>
    <property type="project" value="UniProtKB-SubCell"/>
</dbReference>
<evidence type="ECO:0000256" key="7">
    <source>
        <dbReference type="ARBA" id="ARBA00023136"/>
    </source>
</evidence>
<dbReference type="PANTHER" id="PTHR24220:SF666">
    <property type="entry name" value="HEMIN IMPORT ATP-BINDING PROTEIN HRTA-RELATED"/>
    <property type="match status" value="1"/>
</dbReference>
<dbReference type="OrthoDB" id="9791546at2"/>
<keyword evidence="6 12" id="KW-0067">ATP-binding</keyword>
<dbReference type="InterPro" id="IPR027417">
    <property type="entry name" value="P-loop_NTPase"/>
</dbReference>
<dbReference type="InterPro" id="IPR003593">
    <property type="entry name" value="AAA+_ATPase"/>
</dbReference>
<dbReference type="PROSITE" id="PS00211">
    <property type="entry name" value="ABC_TRANSPORTER_1"/>
    <property type="match status" value="1"/>
</dbReference>
<comment type="subcellular location">
    <subcellularLocation>
        <location evidence="1">Cell membrane</location>
        <topology evidence="1">Peripheral membrane protein</topology>
    </subcellularLocation>
</comment>
<dbReference type="AlphaFoldDB" id="A0A562JDW6"/>
<evidence type="ECO:0000256" key="5">
    <source>
        <dbReference type="ARBA" id="ARBA00022741"/>
    </source>
</evidence>
<dbReference type="PANTHER" id="PTHR24220">
    <property type="entry name" value="IMPORT ATP-BINDING PROTEIN"/>
    <property type="match status" value="1"/>
</dbReference>
<reference evidence="12 13" key="1">
    <citation type="journal article" date="2015" name="Stand. Genomic Sci.">
        <title>Genomic Encyclopedia of Bacterial and Archaeal Type Strains, Phase III: the genomes of soil and plant-associated and newly described type strains.</title>
        <authorList>
            <person name="Whitman W.B."/>
            <person name="Woyke T."/>
            <person name="Klenk H.P."/>
            <person name="Zhou Y."/>
            <person name="Lilburn T.G."/>
            <person name="Beck B.J."/>
            <person name="De Vos P."/>
            <person name="Vandamme P."/>
            <person name="Eisen J.A."/>
            <person name="Garrity G."/>
            <person name="Hugenholtz P."/>
            <person name="Kyrpides N.C."/>
        </authorList>
    </citation>
    <scope>NUCLEOTIDE SEQUENCE [LARGE SCALE GENOMIC DNA]</scope>
    <source>
        <strain evidence="12 13">CGMCC 1.10115</strain>
    </source>
</reference>
<keyword evidence="3" id="KW-0813">Transport</keyword>
<evidence type="ECO:0000256" key="8">
    <source>
        <dbReference type="ARBA" id="ARBA00024359"/>
    </source>
</evidence>
<accession>A0A562JDW6</accession>
<evidence type="ECO:0000256" key="6">
    <source>
        <dbReference type="ARBA" id="ARBA00022840"/>
    </source>
</evidence>
<dbReference type="SUPFAM" id="SSF52540">
    <property type="entry name" value="P-loop containing nucleoside triphosphate hydrolases"/>
    <property type="match status" value="1"/>
</dbReference>
<evidence type="ECO:0000259" key="11">
    <source>
        <dbReference type="PROSITE" id="PS50893"/>
    </source>
</evidence>
<dbReference type="Proteomes" id="UP000318667">
    <property type="component" value="Unassembled WGS sequence"/>
</dbReference>
<evidence type="ECO:0000256" key="9">
    <source>
        <dbReference type="ARBA" id="ARBA00024432"/>
    </source>
</evidence>
<dbReference type="SMART" id="SM00382">
    <property type="entry name" value="AAA"/>
    <property type="match status" value="1"/>
</dbReference>
<dbReference type="InterPro" id="IPR017911">
    <property type="entry name" value="MacB-like_ATP-bd"/>
</dbReference>
<dbReference type="InterPro" id="IPR003439">
    <property type="entry name" value="ABC_transporter-like_ATP-bd"/>
</dbReference>
<dbReference type="GO" id="GO:0005524">
    <property type="term" value="F:ATP binding"/>
    <property type="evidence" value="ECO:0007669"/>
    <property type="project" value="UniProtKB-KW"/>
</dbReference>
<comment type="caution">
    <text evidence="12">The sequence shown here is derived from an EMBL/GenBank/DDBJ whole genome shotgun (WGS) entry which is preliminary data.</text>
</comment>
<dbReference type="InterPro" id="IPR015854">
    <property type="entry name" value="ABC_transpr_LolD-like"/>
</dbReference>
<comment type="similarity">
    <text evidence="8">Belongs to the ABC transporter superfamily. HrtA family.</text>
</comment>
<gene>
    <name evidence="12" type="ORF">IQ19_04376</name>
</gene>
<dbReference type="Pfam" id="PF00005">
    <property type="entry name" value="ABC_tran"/>
    <property type="match status" value="1"/>
</dbReference>
<evidence type="ECO:0000256" key="3">
    <source>
        <dbReference type="ARBA" id="ARBA00022448"/>
    </source>
</evidence>
<proteinExistence type="inferred from homology"/>
<evidence type="ECO:0000256" key="2">
    <source>
        <dbReference type="ARBA" id="ARBA00011131"/>
    </source>
</evidence>
<evidence type="ECO:0000313" key="12">
    <source>
        <dbReference type="EMBL" id="TWH81330.1"/>
    </source>
</evidence>
<dbReference type="RefSeq" id="WP_144544841.1">
    <property type="nucleotide sequence ID" value="NZ_CBCSDC010000018.1"/>
</dbReference>
<evidence type="ECO:0000256" key="10">
    <source>
        <dbReference type="ARBA" id="ARBA00024721"/>
    </source>
</evidence>
<dbReference type="GO" id="GO:0016887">
    <property type="term" value="F:ATP hydrolysis activity"/>
    <property type="evidence" value="ECO:0007669"/>
    <property type="project" value="InterPro"/>
</dbReference>